<organism evidence="2 3">
    <name type="scientific">Corynebacterium pilosum</name>
    <dbReference type="NCBI Taxonomy" id="35756"/>
    <lineage>
        <taxon>Bacteria</taxon>
        <taxon>Bacillati</taxon>
        <taxon>Actinomycetota</taxon>
        <taxon>Actinomycetes</taxon>
        <taxon>Mycobacteriales</taxon>
        <taxon>Corynebacteriaceae</taxon>
        <taxon>Corynebacterium</taxon>
    </lineage>
</organism>
<feature type="coiled-coil region" evidence="1">
    <location>
        <begin position="11"/>
        <end position="75"/>
    </location>
</feature>
<keyword evidence="3" id="KW-1185">Reference proteome</keyword>
<keyword evidence="1" id="KW-0175">Coiled coil</keyword>
<accession>A0A376CL44</accession>
<dbReference type="RefSeq" id="WP_018582373.1">
    <property type="nucleotide sequence ID" value="NZ_UFXQ01000001.1"/>
</dbReference>
<reference evidence="2 3" key="1">
    <citation type="submission" date="2018-06" db="EMBL/GenBank/DDBJ databases">
        <authorList>
            <consortium name="Pathogen Informatics"/>
            <person name="Doyle S."/>
        </authorList>
    </citation>
    <scope>NUCLEOTIDE SEQUENCE [LARGE SCALE GENOMIC DNA]</scope>
    <source>
        <strain evidence="2 3">NCTC11862</strain>
    </source>
</reference>
<evidence type="ECO:0000256" key="1">
    <source>
        <dbReference type="SAM" id="Coils"/>
    </source>
</evidence>
<evidence type="ECO:0000313" key="2">
    <source>
        <dbReference type="EMBL" id="STC69053.1"/>
    </source>
</evidence>
<dbReference type="Pfam" id="PF20079">
    <property type="entry name" value="DUF6474"/>
    <property type="match status" value="1"/>
</dbReference>
<dbReference type="Proteomes" id="UP000254467">
    <property type="component" value="Unassembled WGS sequence"/>
</dbReference>
<dbReference type="STRING" id="35756.GCA_001044155_00553"/>
<dbReference type="EMBL" id="UFXQ01000001">
    <property type="protein sequence ID" value="STC69053.1"/>
    <property type="molecule type" value="Genomic_DNA"/>
</dbReference>
<evidence type="ECO:0000313" key="3">
    <source>
        <dbReference type="Proteomes" id="UP000254467"/>
    </source>
</evidence>
<proteinExistence type="predicted"/>
<dbReference type="AlphaFoldDB" id="A0A376CL44"/>
<sequence length="211" mass="24063">MGLFETIRKSRAKTKAEIAAAKKRAKQEAKEEAKLQYKRDKLLDKAEKRLMKEEKKALKNKRKHEQKRAQQELDKIREGKFNRKTANRYVGALRVAIPVVLPLIYRGITALRERDLEKKANQVGITSDQLAQYAGHGAELKARLEGVRNTVDTTASLGSGFKQDVNDRLDDLDKALENAEYMVPEQRRRSHVAIASDLESVQAQIQSKIRN</sequence>
<name>A0A376CL44_9CORY</name>
<gene>
    <name evidence="2" type="ORF">NCTC11862_00830</name>
</gene>
<dbReference type="InterPro" id="IPR045522">
    <property type="entry name" value="DUF6474"/>
</dbReference>
<dbReference type="OrthoDB" id="4424402at2"/>
<protein>
    <submittedName>
        <fullName evidence="2">Uncharacterized protein</fullName>
    </submittedName>
</protein>